<comment type="caution">
    <text evidence="2">The sequence shown here is derived from an EMBL/GenBank/DDBJ whole genome shotgun (WGS) entry which is preliminary data.</text>
</comment>
<dbReference type="Proteomes" id="UP000186102">
    <property type="component" value="Unassembled WGS sequence"/>
</dbReference>
<keyword evidence="3" id="KW-1185">Reference proteome</keyword>
<evidence type="ECO:0000259" key="1">
    <source>
        <dbReference type="PROSITE" id="PS51340"/>
    </source>
</evidence>
<dbReference type="InterPro" id="IPR052716">
    <property type="entry name" value="MOSC_domain"/>
</dbReference>
<accession>A0A1Q8QVR4</accession>
<organism evidence="2 3">
    <name type="scientific">Desulfosporosinus metallidurans</name>
    <dbReference type="NCBI Taxonomy" id="1888891"/>
    <lineage>
        <taxon>Bacteria</taxon>
        <taxon>Bacillati</taxon>
        <taxon>Bacillota</taxon>
        <taxon>Clostridia</taxon>
        <taxon>Eubacteriales</taxon>
        <taxon>Desulfitobacteriaceae</taxon>
        <taxon>Desulfosporosinus</taxon>
    </lineage>
</organism>
<dbReference type="Gene3D" id="2.40.33.20">
    <property type="entry name" value="PK beta-barrel domain-like"/>
    <property type="match status" value="1"/>
</dbReference>
<dbReference type="PANTHER" id="PTHR36930">
    <property type="entry name" value="METAL-SULFUR CLUSTER BIOSYNTHESIS PROTEINS YUAD-RELATED"/>
    <property type="match status" value="1"/>
</dbReference>
<dbReference type="SUPFAM" id="SSF50800">
    <property type="entry name" value="PK beta-barrel domain-like"/>
    <property type="match status" value="1"/>
</dbReference>
<proteinExistence type="predicted"/>
<sequence>MPEANVIENYGIENDGHAGDWNRQITCLNWASVQKANKEHQLNAGPGDFAENILIDGLNFSIMSVGSRFKLGSSVVLEVTQIGKEDHPSIVTRTLGVSLLPSEGLFCKDITGGIIKKGDFAEKI</sequence>
<protein>
    <submittedName>
        <fullName evidence="2">MOSC domain protein</fullName>
    </submittedName>
</protein>
<evidence type="ECO:0000313" key="2">
    <source>
        <dbReference type="EMBL" id="OLN31431.1"/>
    </source>
</evidence>
<name>A0A1Q8QVR4_9FIRM</name>
<dbReference type="EMBL" id="MLBF01000018">
    <property type="protein sequence ID" value="OLN31431.1"/>
    <property type="molecule type" value="Genomic_DNA"/>
</dbReference>
<dbReference type="GO" id="GO:0030151">
    <property type="term" value="F:molybdenum ion binding"/>
    <property type="evidence" value="ECO:0007669"/>
    <property type="project" value="InterPro"/>
</dbReference>
<dbReference type="OrthoDB" id="9794429at2"/>
<gene>
    <name evidence="2" type="ORF">DSOL_2604</name>
</gene>
<dbReference type="PANTHER" id="PTHR36930:SF1">
    <property type="entry name" value="MOSC DOMAIN-CONTAINING PROTEIN"/>
    <property type="match status" value="1"/>
</dbReference>
<dbReference type="Pfam" id="PF03473">
    <property type="entry name" value="MOSC"/>
    <property type="match status" value="1"/>
</dbReference>
<dbReference type="STRING" id="1888891.DSOL_2604"/>
<dbReference type="InterPro" id="IPR005302">
    <property type="entry name" value="MoCF_Sase_C"/>
</dbReference>
<dbReference type="PROSITE" id="PS51340">
    <property type="entry name" value="MOSC"/>
    <property type="match status" value="1"/>
</dbReference>
<dbReference type="GO" id="GO:0003824">
    <property type="term" value="F:catalytic activity"/>
    <property type="evidence" value="ECO:0007669"/>
    <property type="project" value="InterPro"/>
</dbReference>
<feature type="domain" description="MOSC" evidence="1">
    <location>
        <begin position="1"/>
        <end position="124"/>
    </location>
</feature>
<dbReference type="GO" id="GO:0030170">
    <property type="term" value="F:pyridoxal phosphate binding"/>
    <property type="evidence" value="ECO:0007669"/>
    <property type="project" value="InterPro"/>
</dbReference>
<dbReference type="InterPro" id="IPR011037">
    <property type="entry name" value="Pyrv_Knase-like_insert_dom_sf"/>
</dbReference>
<dbReference type="RefSeq" id="WP_083642532.1">
    <property type="nucleotide sequence ID" value="NZ_MLBF01000018.1"/>
</dbReference>
<reference evidence="2 3" key="1">
    <citation type="submission" date="2016-09" db="EMBL/GenBank/DDBJ databases">
        <title>Complete genome of Desulfosporosinus sp. OL.</title>
        <authorList>
            <person name="Mardanov A."/>
            <person name="Beletsky A."/>
            <person name="Panova A."/>
            <person name="Karnachuk O."/>
            <person name="Ravin N."/>
        </authorList>
    </citation>
    <scope>NUCLEOTIDE SEQUENCE [LARGE SCALE GENOMIC DNA]</scope>
    <source>
        <strain evidence="2 3">OL</strain>
    </source>
</reference>
<evidence type="ECO:0000313" key="3">
    <source>
        <dbReference type="Proteomes" id="UP000186102"/>
    </source>
</evidence>
<dbReference type="AlphaFoldDB" id="A0A1Q8QVR4"/>